<comment type="similarity">
    <text evidence="2 6">Belongs to the GPAT/DAPAT family.</text>
</comment>
<dbReference type="PANTHER" id="PTHR12563">
    <property type="entry name" value="GLYCEROL-3-PHOSPHATE ACYLTRANSFERASE"/>
    <property type="match status" value="1"/>
</dbReference>
<dbReference type="PANTHER" id="PTHR12563:SF17">
    <property type="entry name" value="DIHYDROXYACETONE PHOSPHATE ACYLTRANSFERASE"/>
    <property type="match status" value="1"/>
</dbReference>
<dbReference type="SUPFAM" id="SSF69593">
    <property type="entry name" value="Glycerol-3-phosphate (1)-acyltransferase"/>
    <property type="match status" value="1"/>
</dbReference>
<comment type="subcellular location">
    <subcellularLocation>
        <location evidence="1">Endomembrane system</location>
        <topology evidence="1">Peripheral membrane protein</topology>
    </subcellularLocation>
</comment>
<dbReference type="Pfam" id="PF01553">
    <property type="entry name" value="Acyltransferase"/>
    <property type="match status" value="1"/>
</dbReference>
<keyword evidence="9" id="KW-1185">Reference proteome</keyword>
<organism evidence="8 9">
    <name type="scientific">Rhynocoris fuscipes</name>
    <dbReference type="NCBI Taxonomy" id="488301"/>
    <lineage>
        <taxon>Eukaryota</taxon>
        <taxon>Metazoa</taxon>
        <taxon>Ecdysozoa</taxon>
        <taxon>Arthropoda</taxon>
        <taxon>Hexapoda</taxon>
        <taxon>Insecta</taxon>
        <taxon>Pterygota</taxon>
        <taxon>Neoptera</taxon>
        <taxon>Paraneoptera</taxon>
        <taxon>Hemiptera</taxon>
        <taxon>Heteroptera</taxon>
        <taxon>Panheteroptera</taxon>
        <taxon>Cimicomorpha</taxon>
        <taxon>Reduviidae</taxon>
        <taxon>Harpactorinae</taxon>
        <taxon>Harpactorini</taxon>
        <taxon>Rhynocoris</taxon>
    </lineage>
</organism>
<accession>A0AAW1CLQ3</accession>
<dbReference type="Pfam" id="PF19277">
    <property type="entry name" value="GPAT_C"/>
    <property type="match status" value="1"/>
</dbReference>
<dbReference type="GO" id="GO:0004366">
    <property type="term" value="F:glycerol-3-phosphate O-acyltransferase activity"/>
    <property type="evidence" value="ECO:0007669"/>
    <property type="project" value="TreeGrafter"/>
</dbReference>
<dbReference type="GO" id="GO:0006631">
    <property type="term" value="P:fatty acid metabolic process"/>
    <property type="evidence" value="ECO:0007669"/>
    <property type="project" value="TreeGrafter"/>
</dbReference>
<evidence type="ECO:0000313" key="9">
    <source>
        <dbReference type="Proteomes" id="UP001461498"/>
    </source>
</evidence>
<dbReference type="EMBL" id="JAPXFL010000015">
    <property type="protein sequence ID" value="KAK9497175.1"/>
    <property type="molecule type" value="Genomic_DNA"/>
</dbReference>
<proteinExistence type="inferred from homology"/>
<dbReference type="AlphaFoldDB" id="A0AAW1CLQ3"/>
<dbReference type="GO" id="GO:0031966">
    <property type="term" value="C:mitochondrial membrane"/>
    <property type="evidence" value="ECO:0007669"/>
    <property type="project" value="TreeGrafter"/>
</dbReference>
<dbReference type="InterPro" id="IPR022284">
    <property type="entry name" value="GPAT/DHAPAT"/>
</dbReference>
<dbReference type="GO" id="GO:0008654">
    <property type="term" value="P:phospholipid biosynthetic process"/>
    <property type="evidence" value="ECO:0007669"/>
    <property type="project" value="TreeGrafter"/>
</dbReference>
<evidence type="ECO:0000256" key="4">
    <source>
        <dbReference type="ARBA" id="ARBA00023136"/>
    </source>
</evidence>
<evidence type="ECO:0000313" key="8">
    <source>
        <dbReference type="EMBL" id="KAK9497175.1"/>
    </source>
</evidence>
<protein>
    <recommendedName>
        <fullName evidence="7">Phospholipid/glycerol acyltransferase domain-containing protein</fullName>
    </recommendedName>
</protein>
<dbReference type="GO" id="GO:0012505">
    <property type="term" value="C:endomembrane system"/>
    <property type="evidence" value="ECO:0007669"/>
    <property type="project" value="UniProtKB-SubCell"/>
</dbReference>
<keyword evidence="3 6" id="KW-0808">Transferase</keyword>
<keyword evidence="5 6" id="KW-0012">Acyltransferase</keyword>
<dbReference type="GO" id="GO:0005778">
    <property type="term" value="C:peroxisomal membrane"/>
    <property type="evidence" value="ECO:0007669"/>
    <property type="project" value="TreeGrafter"/>
</dbReference>
<evidence type="ECO:0000256" key="6">
    <source>
        <dbReference type="PIRNR" id="PIRNR000437"/>
    </source>
</evidence>
<evidence type="ECO:0000256" key="5">
    <source>
        <dbReference type="ARBA" id="ARBA00023315"/>
    </source>
</evidence>
<dbReference type="InterPro" id="IPR045520">
    <property type="entry name" value="GPAT/DHAPAT_C"/>
</dbReference>
<evidence type="ECO:0000256" key="3">
    <source>
        <dbReference type="ARBA" id="ARBA00022679"/>
    </source>
</evidence>
<dbReference type="GO" id="GO:0019432">
    <property type="term" value="P:triglyceride biosynthetic process"/>
    <property type="evidence" value="ECO:0007669"/>
    <property type="project" value="TreeGrafter"/>
</dbReference>
<dbReference type="InterPro" id="IPR041728">
    <property type="entry name" value="GPAT/DHAPAT_LPLAT"/>
</dbReference>
<evidence type="ECO:0000256" key="2">
    <source>
        <dbReference type="ARBA" id="ARBA00007937"/>
    </source>
</evidence>
<gene>
    <name evidence="8" type="ORF">O3M35_004541</name>
</gene>
<comment type="caution">
    <text evidence="8">The sequence shown here is derived from an EMBL/GenBank/DDBJ whole genome shotgun (WGS) entry which is preliminary data.</text>
</comment>
<dbReference type="PIRSF" id="PIRSF000437">
    <property type="entry name" value="GPAT_DHAPAT"/>
    <property type="match status" value="1"/>
</dbReference>
<keyword evidence="4" id="KW-0472">Membrane</keyword>
<dbReference type="CDD" id="cd07993">
    <property type="entry name" value="LPLAT_DHAPAT-like"/>
    <property type="match status" value="1"/>
</dbReference>
<sequence length="657" mass="76726">MGTNFGRARAVLHVRDILLDMSERGGSLIFWHKQYVDYLSAYISDIKPTLGPDHLKLLILNDKNLRTFLDEPKEYLEHLVNEIACSYSVSIIQWLSVIVIKILTGSINSLLVTERALNLTLERMGENPIIFLPTHRSYGDFILMALVCFYYKIQLPCVAAGIDFHSMKGTSYLLRKCKAFFMRRKFSNDRKYKTVFQQYFQNLISEGESPLEFFIEGTRSRTNKALVPKFGLLSMALEVFISEQVADLVLVPVAITYERLIEQHIYVNELLGIPKPKESTTAMFKAYMSMEEDYGKVLFSFGQPISIRDWYNDNYAQYLDQEHQLDYAYVSQHLAYTIVNEQVQLEPVLPINVLAFVLSMETCFRPNWAISLEETACRCIYLLRHCERLRVAVSAMRDYFAMKQEIMRLCKLHESVISLDDHIITYQSLSHYKPPNLYHLSRNFSEDDIRRLTPIITVQLYVNPMLRVFIGPAIILCSLKVSYYSNKDSLYGLFVKIARFFKNEFVTLLTEEFQELFLKSLEMLKREAVLDEDNEYIYSNSYIKDCLQAMMDPFIRGFINCCSILMNSDCISESDLIRQTQNLGLNMWKNEEIFHPYCITRDLISNCIKTLVELNYIKKEERNGVTIYFAVRKKVRELSVFFAWMLRPLADTIRSQM</sequence>
<name>A0AAW1CLQ3_9HEMI</name>
<evidence type="ECO:0000256" key="1">
    <source>
        <dbReference type="ARBA" id="ARBA00004184"/>
    </source>
</evidence>
<dbReference type="GO" id="GO:0008611">
    <property type="term" value="P:ether lipid biosynthetic process"/>
    <property type="evidence" value="ECO:0007669"/>
    <property type="project" value="TreeGrafter"/>
</dbReference>
<dbReference type="SMART" id="SM00563">
    <property type="entry name" value="PlsC"/>
    <property type="match status" value="1"/>
</dbReference>
<feature type="domain" description="Phospholipid/glycerol acyltransferase" evidence="7">
    <location>
        <begin position="129"/>
        <end position="258"/>
    </location>
</feature>
<reference evidence="8 9" key="1">
    <citation type="submission" date="2022-12" db="EMBL/GenBank/DDBJ databases">
        <title>Chromosome-level genome assembly of true bugs.</title>
        <authorList>
            <person name="Ma L."/>
            <person name="Li H."/>
        </authorList>
    </citation>
    <scope>NUCLEOTIDE SEQUENCE [LARGE SCALE GENOMIC DNA]</scope>
    <source>
        <strain evidence="8">Lab_2022b</strain>
    </source>
</reference>
<dbReference type="InterPro" id="IPR002123">
    <property type="entry name" value="Plipid/glycerol_acylTrfase"/>
</dbReference>
<evidence type="ECO:0000259" key="7">
    <source>
        <dbReference type="SMART" id="SM00563"/>
    </source>
</evidence>
<dbReference type="Proteomes" id="UP001461498">
    <property type="component" value="Unassembled WGS sequence"/>
</dbReference>
<dbReference type="GO" id="GO:0016287">
    <property type="term" value="F:glycerone-phosphate O-acyltransferase activity"/>
    <property type="evidence" value="ECO:0007669"/>
    <property type="project" value="TreeGrafter"/>
</dbReference>